<comment type="pathway">
    <text evidence="3 15">Cofactor biosynthesis; FMN biosynthesis; FMN from riboflavin (ATP route): step 1/1.</text>
</comment>
<dbReference type="Gene3D" id="2.40.30.30">
    <property type="entry name" value="Riboflavin kinase-like"/>
    <property type="match status" value="1"/>
</dbReference>
<dbReference type="InterPro" id="IPR023468">
    <property type="entry name" value="Riboflavin_kinase"/>
</dbReference>
<sequence>MKVHRELAGSLPEFRNAVITIGTFDGVHKGHQQILSQLKEEATKIGGETVIVTFHPHPRKIVSSVPGDVKLLNTQAEKKFLLEKAGIDHLVVVPFDHHFANQSAEEYIVDFLYKYFNPHTIIIGYDHRFGKGRTGDYHLLEKYGQELGFAVKEIPEQLLHEIAVSSTRIRKAIIENDIATANAALGYPYFFEGLVVEGNQLGRTIGYPTANLHIGSEEKLIPGNGVYAVQVQITDKTYGGMMNIGLRPTVDGKKRVIEVNIFDFNDNIYGEQLRIHVRQQLRNEIKFDGLEALKAQLGRDKADAVALLRL</sequence>
<dbReference type="UniPathway" id="UPA00277">
    <property type="reaction ID" value="UER00407"/>
</dbReference>
<evidence type="ECO:0000256" key="9">
    <source>
        <dbReference type="ARBA" id="ARBA00022777"/>
    </source>
</evidence>
<evidence type="ECO:0000313" key="18">
    <source>
        <dbReference type="Proteomes" id="UP000295741"/>
    </source>
</evidence>
<dbReference type="RefSeq" id="WP_133472807.1">
    <property type="nucleotide sequence ID" value="NZ_SNWP01000010.1"/>
</dbReference>
<dbReference type="Gene3D" id="3.40.50.620">
    <property type="entry name" value="HUPs"/>
    <property type="match status" value="1"/>
</dbReference>
<keyword evidence="12" id="KW-0511">Multifunctional enzyme</keyword>
<reference evidence="17 18" key="1">
    <citation type="submission" date="2019-03" db="EMBL/GenBank/DDBJ databases">
        <title>Genomic Encyclopedia of Archaeal and Bacterial Type Strains, Phase II (KMG-II): from individual species to whole genera.</title>
        <authorList>
            <person name="Goeker M."/>
        </authorList>
    </citation>
    <scope>NUCLEOTIDE SEQUENCE [LARGE SCALE GENOMIC DNA]</scope>
    <source>
        <strain evidence="17 18">DSM 28323</strain>
    </source>
</reference>
<dbReference type="Proteomes" id="UP000295741">
    <property type="component" value="Unassembled WGS sequence"/>
</dbReference>
<keyword evidence="11 15" id="KW-0067">ATP-binding</keyword>
<evidence type="ECO:0000256" key="13">
    <source>
        <dbReference type="ARBA" id="ARBA00047880"/>
    </source>
</evidence>
<keyword evidence="10 15" id="KW-0274">FAD</keyword>
<keyword evidence="9 15" id="KW-0418">Kinase</keyword>
<keyword evidence="18" id="KW-1185">Reference proteome</keyword>
<dbReference type="InterPro" id="IPR002606">
    <property type="entry name" value="Riboflavin_kinase_bac"/>
</dbReference>
<evidence type="ECO:0000256" key="2">
    <source>
        <dbReference type="ARBA" id="ARBA00004726"/>
    </source>
</evidence>
<dbReference type="GO" id="GO:0008531">
    <property type="term" value="F:riboflavin kinase activity"/>
    <property type="evidence" value="ECO:0007669"/>
    <property type="project" value="UniProtKB-UniRule"/>
</dbReference>
<evidence type="ECO:0000256" key="1">
    <source>
        <dbReference type="ARBA" id="ARBA00002121"/>
    </source>
</evidence>
<dbReference type="GO" id="GO:0009398">
    <property type="term" value="P:FMN biosynthetic process"/>
    <property type="evidence" value="ECO:0007669"/>
    <property type="project" value="UniProtKB-UniRule"/>
</dbReference>
<comment type="similarity">
    <text evidence="15">Belongs to the ribF family.</text>
</comment>
<dbReference type="CDD" id="cd02064">
    <property type="entry name" value="FAD_synthetase_N"/>
    <property type="match status" value="1"/>
</dbReference>
<dbReference type="EC" id="2.7.1.26" evidence="15"/>
<dbReference type="GO" id="GO:0009231">
    <property type="term" value="P:riboflavin biosynthetic process"/>
    <property type="evidence" value="ECO:0007669"/>
    <property type="project" value="InterPro"/>
</dbReference>
<dbReference type="PIRSF" id="PIRSF004491">
    <property type="entry name" value="FAD_Synth"/>
    <property type="match status" value="1"/>
</dbReference>
<evidence type="ECO:0000256" key="5">
    <source>
        <dbReference type="ARBA" id="ARBA00022643"/>
    </source>
</evidence>
<keyword evidence="7 15" id="KW-0548">Nucleotidyltransferase</keyword>
<comment type="function">
    <text evidence="1">Catalyzes the phosphorylation of riboflavin to FMN followed by the adenylation of FMN to FAD.</text>
</comment>
<evidence type="ECO:0000256" key="8">
    <source>
        <dbReference type="ARBA" id="ARBA00022741"/>
    </source>
</evidence>
<dbReference type="InterPro" id="IPR015865">
    <property type="entry name" value="Riboflavin_kinase_bac/euk"/>
</dbReference>
<dbReference type="SMART" id="SM00904">
    <property type="entry name" value="Flavokinase"/>
    <property type="match status" value="1"/>
</dbReference>
<evidence type="ECO:0000256" key="6">
    <source>
        <dbReference type="ARBA" id="ARBA00022679"/>
    </source>
</evidence>
<dbReference type="NCBIfam" id="NF004160">
    <property type="entry name" value="PRK05627.1-3"/>
    <property type="match status" value="1"/>
</dbReference>
<name>A0A4R6IZH3_9BACT</name>
<dbReference type="FunFam" id="3.40.50.620:FF:000021">
    <property type="entry name" value="Riboflavin biosynthesis protein"/>
    <property type="match status" value="1"/>
</dbReference>
<comment type="caution">
    <text evidence="17">The sequence shown here is derived from an EMBL/GenBank/DDBJ whole genome shotgun (WGS) entry which is preliminary data.</text>
</comment>
<dbReference type="Pfam" id="PF01687">
    <property type="entry name" value="Flavokinase"/>
    <property type="match status" value="1"/>
</dbReference>
<evidence type="ECO:0000256" key="10">
    <source>
        <dbReference type="ARBA" id="ARBA00022827"/>
    </source>
</evidence>
<dbReference type="AlphaFoldDB" id="A0A4R6IZH3"/>
<dbReference type="Pfam" id="PF06574">
    <property type="entry name" value="FAD_syn"/>
    <property type="match status" value="1"/>
</dbReference>
<evidence type="ECO:0000256" key="15">
    <source>
        <dbReference type="PIRNR" id="PIRNR004491"/>
    </source>
</evidence>
<dbReference type="PANTHER" id="PTHR22749:SF6">
    <property type="entry name" value="RIBOFLAVIN KINASE"/>
    <property type="match status" value="1"/>
</dbReference>
<dbReference type="InterPro" id="IPR015864">
    <property type="entry name" value="FAD_synthase"/>
</dbReference>
<keyword evidence="5 15" id="KW-0288">FMN</keyword>
<comment type="catalytic activity">
    <reaction evidence="14 15">
        <text>FMN + ATP + H(+) = FAD + diphosphate</text>
        <dbReference type="Rhea" id="RHEA:17237"/>
        <dbReference type="ChEBI" id="CHEBI:15378"/>
        <dbReference type="ChEBI" id="CHEBI:30616"/>
        <dbReference type="ChEBI" id="CHEBI:33019"/>
        <dbReference type="ChEBI" id="CHEBI:57692"/>
        <dbReference type="ChEBI" id="CHEBI:58210"/>
        <dbReference type="EC" id="2.7.7.2"/>
    </reaction>
</comment>
<comment type="catalytic activity">
    <reaction evidence="13 15">
        <text>riboflavin + ATP = FMN + ADP + H(+)</text>
        <dbReference type="Rhea" id="RHEA:14357"/>
        <dbReference type="ChEBI" id="CHEBI:15378"/>
        <dbReference type="ChEBI" id="CHEBI:30616"/>
        <dbReference type="ChEBI" id="CHEBI:57986"/>
        <dbReference type="ChEBI" id="CHEBI:58210"/>
        <dbReference type="ChEBI" id="CHEBI:456216"/>
        <dbReference type="EC" id="2.7.1.26"/>
    </reaction>
</comment>
<evidence type="ECO:0000256" key="4">
    <source>
        <dbReference type="ARBA" id="ARBA00022630"/>
    </source>
</evidence>
<dbReference type="InterPro" id="IPR014729">
    <property type="entry name" value="Rossmann-like_a/b/a_fold"/>
</dbReference>
<dbReference type="NCBIfam" id="TIGR00125">
    <property type="entry name" value="cyt_tran_rel"/>
    <property type="match status" value="1"/>
</dbReference>
<accession>A0A4R6IZH3</accession>
<evidence type="ECO:0000259" key="16">
    <source>
        <dbReference type="SMART" id="SM00904"/>
    </source>
</evidence>
<dbReference type="SUPFAM" id="SSF52374">
    <property type="entry name" value="Nucleotidylyl transferase"/>
    <property type="match status" value="1"/>
</dbReference>
<dbReference type="NCBIfam" id="NF004162">
    <property type="entry name" value="PRK05627.1-5"/>
    <property type="match status" value="1"/>
</dbReference>
<dbReference type="EC" id="2.7.7.2" evidence="15"/>
<keyword evidence="8 15" id="KW-0547">Nucleotide-binding</keyword>
<dbReference type="UniPathway" id="UPA00276">
    <property type="reaction ID" value="UER00406"/>
</dbReference>
<dbReference type="InterPro" id="IPR004821">
    <property type="entry name" value="Cyt_trans-like"/>
</dbReference>
<evidence type="ECO:0000256" key="7">
    <source>
        <dbReference type="ARBA" id="ARBA00022695"/>
    </source>
</evidence>
<dbReference type="SUPFAM" id="SSF82114">
    <property type="entry name" value="Riboflavin kinase-like"/>
    <property type="match status" value="1"/>
</dbReference>
<proteinExistence type="inferred from homology"/>
<evidence type="ECO:0000256" key="14">
    <source>
        <dbReference type="ARBA" id="ARBA00049494"/>
    </source>
</evidence>
<dbReference type="NCBIfam" id="TIGR00083">
    <property type="entry name" value="ribF"/>
    <property type="match status" value="1"/>
</dbReference>
<gene>
    <name evidence="17" type="ORF">BC659_0316</name>
</gene>
<dbReference type="PANTHER" id="PTHR22749">
    <property type="entry name" value="RIBOFLAVIN KINASE/FMN ADENYLYLTRANSFERASE"/>
    <property type="match status" value="1"/>
</dbReference>
<evidence type="ECO:0000256" key="12">
    <source>
        <dbReference type="ARBA" id="ARBA00023268"/>
    </source>
</evidence>
<feature type="domain" description="Riboflavin kinase" evidence="16">
    <location>
        <begin position="184"/>
        <end position="309"/>
    </location>
</feature>
<dbReference type="InterPro" id="IPR023465">
    <property type="entry name" value="Riboflavin_kinase_dom_sf"/>
</dbReference>
<keyword evidence="4 15" id="KW-0285">Flavoprotein</keyword>
<evidence type="ECO:0000256" key="3">
    <source>
        <dbReference type="ARBA" id="ARBA00005201"/>
    </source>
</evidence>
<dbReference type="EMBL" id="SNWP01000010">
    <property type="protein sequence ID" value="TDO28253.1"/>
    <property type="molecule type" value="Genomic_DNA"/>
</dbReference>
<dbReference type="GO" id="GO:0005524">
    <property type="term" value="F:ATP binding"/>
    <property type="evidence" value="ECO:0007669"/>
    <property type="project" value="UniProtKB-UniRule"/>
</dbReference>
<organism evidence="17 18">
    <name type="scientific">Sediminibacterium goheungense</name>
    <dbReference type="NCBI Taxonomy" id="1086393"/>
    <lineage>
        <taxon>Bacteria</taxon>
        <taxon>Pseudomonadati</taxon>
        <taxon>Bacteroidota</taxon>
        <taxon>Chitinophagia</taxon>
        <taxon>Chitinophagales</taxon>
        <taxon>Chitinophagaceae</taxon>
        <taxon>Sediminibacterium</taxon>
    </lineage>
</organism>
<dbReference type="OrthoDB" id="9803667at2"/>
<comment type="pathway">
    <text evidence="2 15">Cofactor biosynthesis; FAD biosynthesis; FAD from FMN: step 1/1.</text>
</comment>
<evidence type="ECO:0000256" key="11">
    <source>
        <dbReference type="ARBA" id="ARBA00022840"/>
    </source>
</evidence>
<evidence type="ECO:0000313" key="17">
    <source>
        <dbReference type="EMBL" id="TDO28253.1"/>
    </source>
</evidence>
<protein>
    <recommendedName>
        <fullName evidence="15">Riboflavin biosynthesis protein</fullName>
    </recommendedName>
    <domain>
        <recommendedName>
            <fullName evidence="15">Riboflavin kinase</fullName>
            <ecNumber evidence="15">2.7.1.26</ecNumber>
        </recommendedName>
        <alternativeName>
            <fullName evidence="15">Flavokinase</fullName>
        </alternativeName>
    </domain>
    <domain>
        <recommendedName>
            <fullName evidence="15">FMN adenylyltransferase</fullName>
            <ecNumber evidence="15">2.7.7.2</ecNumber>
        </recommendedName>
        <alternativeName>
            <fullName evidence="15">FAD pyrophosphorylase</fullName>
        </alternativeName>
        <alternativeName>
            <fullName evidence="15">FAD synthase</fullName>
        </alternativeName>
    </domain>
</protein>
<keyword evidence="6 15" id="KW-0808">Transferase</keyword>
<dbReference type="GO" id="GO:0006747">
    <property type="term" value="P:FAD biosynthetic process"/>
    <property type="evidence" value="ECO:0007669"/>
    <property type="project" value="UniProtKB-UniRule"/>
</dbReference>
<dbReference type="GO" id="GO:0003919">
    <property type="term" value="F:FMN adenylyltransferase activity"/>
    <property type="evidence" value="ECO:0007669"/>
    <property type="project" value="UniProtKB-UniRule"/>
</dbReference>